<name>A0A6L3ZJR2_9FLAO</name>
<dbReference type="PANTHER" id="PTHR30327:SF1">
    <property type="entry name" value="UPF0301 PROTEIN YQGE"/>
    <property type="match status" value="1"/>
</dbReference>
<accession>A0A6L3ZJR2</accession>
<dbReference type="Gene3D" id="3.40.1740.10">
    <property type="entry name" value="VC0467-like"/>
    <property type="match status" value="1"/>
</dbReference>
<dbReference type="OrthoDB" id="9807486at2"/>
<evidence type="ECO:0000313" key="4">
    <source>
        <dbReference type="Proteomes" id="UP000484164"/>
    </source>
</evidence>
<keyword evidence="4" id="KW-1185">Reference proteome</keyword>
<dbReference type="EMBL" id="WBVQ01000001">
    <property type="protein sequence ID" value="KAB2817645.1"/>
    <property type="molecule type" value="Genomic_DNA"/>
</dbReference>
<sequence length="183" mass="20640">MEIPTTGKLLIAEPFLGDPNFDRSVILITDHGEDGTVGYVLNRPLDLKVDSVIPDFPAFDAPLYNGGPVEQSNLYFLHKRPDLFEDCIKIDENLCWGGDFERLKEVVELGLLLPSDIRFFLGYSGWGKGQLQAELSEKSWRILPLDTIRLFDESPENFWKAAINQLGGDYQLWANAPSDPLLN</sequence>
<dbReference type="HAMAP" id="MF_00758">
    <property type="entry name" value="UPF0301"/>
    <property type="match status" value="1"/>
</dbReference>
<dbReference type="SUPFAM" id="SSF143456">
    <property type="entry name" value="VC0467-like"/>
    <property type="match status" value="1"/>
</dbReference>
<evidence type="ECO:0000256" key="1">
    <source>
        <dbReference type="ARBA" id="ARBA00009600"/>
    </source>
</evidence>
<dbReference type="RefSeq" id="WP_151692334.1">
    <property type="nucleotide sequence ID" value="NZ_BMGX01000002.1"/>
</dbReference>
<reference evidence="3 4" key="1">
    <citation type="submission" date="2019-10" db="EMBL/GenBank/DDBJ databases">
        <title>Genome sequence of Phaeocystidibacter marisrubri JCM30614 (type strain).</title>
        <authorList>
            <person name="Bowman J.P."/>
        </authorList>
    </citation>
    <scope>NUCLEOTIDE SEQUENCE [LARGE SCALE GENOMIC DNA]</scope>
    <source>
        <strain evidence="3 4">JCM 30614</strain>
    </source>
</reference>
<dbReference type="InterPro" id="IPR003774">
    <property type="entry name" value="AlgH-like"/>
</dbReference>
<dbReference type="Proteomes" id="UP000484164">
    <property type="component" value="Unassembled WGS sequence"/>
</dbReference>
<dbReference type="AlphaFoldDB" id="A0A6L3ZJR2"/>
<dbReference type="GO" id="GO:0005829">
    <property type="term" value="C:cytosol"/>
    <property type="evidence" value="ECO:0007669"/>
    <property type="project" value="TreeGrafter"/>
</dbReference>
<dbReference type="Pfam" id="PF02622">
    <property type="entry name" value="DUF179"/>
    <property type="match status" value="1"/>
</dbReference>
<comment type="caution">
    <text evidence="3">The sequence shown here is derived from an EMBL/GenBank/DDBJ whole genome shotgun (WGS) entry which is preliminary data.</text>
</comment>
<dbReference type="PANTHER" id="PTHR30327">
    <property type="entry name" value="UNCHARACTERIZED PROTEIN YQGE"/>
    <property type="match status" value="1"/>
</dbReference>
<gene>
    <name evidence="3" type="ORF">F8C82_04375</name>
</gene>
<comment type="similarity">
    <text evidence="1 2">Belongs to the UPF0301 (AlgH) family.</text>
</comment>
<evidence type="ECO:0000313" key="3">
    <source>
        <dbReference type="EMBL" id="KAB2817645.1"/>
    </source>
</evidence>
<evidence type="ECO:0000256" key="2">
    <source>
        <dbReference type="HAMAP-Rule" id="MF_00758"/>
    </source>
</evidence>
<organism evidence="3 4">
    <name type="scientific">Phaeocystidibacter marisrubri</name>
    <dbReference type="NCBI Taxonomy" id="1577780"/>
    <lineage>
        <taxon>Bacteria</taxon>
        <taxon>Pseudomonadati</taxon>
        <taxon>Bacteroidota</taxon>
        <taxon>Flavobacteriia</taxon>
        <taxon>Flavobacteriales</taxon>
        <taxon>Phaeocystidibacteraceae</taxon>
        <taxon>Phaeocystidibacter</taxon>
    </lineage>
</organism>
<protein>
    <recommendedName>
        <fullName evidence="2">UPF0301 protein F8C82_04375</fullName>
    </recommendedName>
</protein>
<proteinExistence type="inferred from homology"/>